<dbReference type="Pfam" id="PF00563">
    <property type="entry name" value="EAL"/>
    <property type="match status" value="1"/>
</dbReference>
<dbReference type="Proteomes" id="UP001501074">
    <property type="component" value="Unassembled WGS sequence"/>
</dbReference>
<dbReference type="InterPro" id="IPR035919">
    <property type="entry name" value="EAL_sf"/>
</dbReference>
<organism evidence="2 3">
    <name type="scientific">Kineosporia mesophila</name>
    <dbReference type="NCBI Taxonomy" id="566012"/>
    <lineage>
        <taxon>Bacteria</taxon>
        <taxon>Bacillati</taxon>
        <taxon>Actinomycetota</taxon>
        <taxon>Actinomycetes</taxon>
        <taxon>Kineosporiales</taxon>
        <taxon>Kineosporiaceae</taxon>
        <taxon>Kineosporia</taxon>
    </lineage>
</organism>
<evidence type="ECO:0000259" key="1">
    <source>
        <dbReference type="PROSITE" id="PS50883"/>
    </source>
</evidence>
<accession>A0ABP6ZIW6</accession>
<keyword evidence="3" id="KW-1185">Reference proteome</keyword>
<name>A0ABP6ZIW6_9ACTN</name>
<dbReference type="PROSITE" id="PS50883">
    <property type="entry name" value="EAL"/>
    <property type="match status" value="1"/>
</dbReference>
<reference evidence="3" key="1">
    <citation type="journal article" date="2019" name="Int. J. Syst. Evol. Microbiol.">
        <title>The Global Catalogue of Microorganisms (GCM) 10K type strain sequencing project: providing services to taxonomists for standard genome sequencing and annotation.</title>
        <authorList>
            <consortium name="The Broad Institute Genomics Platform"/>
            <consortium name="The Broad Institute Genome Sequencing Center for Infectious Disease"/>
            <person name="Wu L."/>
            <person name="Ma J."/>
        </authorList>
    </citation>
    <scope>NUCLEOTIDE SEQUENCE [LARGE SCALE GENOMIC DNA]</scope>
    <source>
        <strain evidence="3">JCM 16902</strain>
    </source>
</reference>
<dbReference type="InterPro" id="IPR001633">
    <property type="entry name" value="EAL_dom"/>
</dbReference>
<dbReference type="Gene3D" id="3.20.20.450">
    <property type="entry name" value="EAL domain"/>
    <property type="match status" value="1"/>
</dbReference>
<proteinExistence type="predicted"/>
<protein>
    <recommendedName>
        <fullName evidence="1">EAL domain-containing protein</fullName>
    </recommendedName>
</protein>
<dbReference type="RefSeq" id="WP_231483223.1">
    <property type="nucleotide sequence ID" value="NZ_BAAAZO010000003.1"/>
</dbReference>
<comment type="caution">
    <text evidence="2">The sequence shown here is derived from an EMBL/GenBank/DDBJ whole genome shotgun (WGS) entry which is preliminary data.</text>
</comment>
<dbReference type="EMBL" id="BAAAZO010000003">
    <property type="protein sequence ID" value="GAA3606054.1"/>
    <property type="molecule type" value="Genomic_DNA"/>
</dbReference>
<evidence type="ECO:0000313" key="3">
    <source>
        <dbReference type="Proteomes" id="UP001501074"/>
    </source>
</evidence>
<evidence type="ECO:0000313" key="2">
    <source>
        <dbReference type="EMBL" id="GAA3606054.1"/>
    </source>
</evidence>
<feature type="domain" description="EAL" evidence="1">
    <location>
        <begin position="1"/>
        <end position="54"/>
    </location>
</feature>
<dbReference type="SUPFAM" id="SSF141868">
    <property type="entry name" value="EAL domain-like"/>
    <property type="match status" value="1"/>
</dbReference>
<gene>
    <name evidence="2" type="ORF">GCM10022223_22380</name>
</gene>
<sequence>MLAGLARGLSITVTAEGVEAAEQLRELGVDHVQGYFVAPPAPAPVVEAVLTAQQFGVGAGPLPRTFFLPD</sequence>